<keyword evidence="3" id="KW-1185">Reference proteome</keyword>
<organism evidence="2 3">
    <name type="scientific">Pisolithus microcarpus 441</name>
    <dbReference type="NCBI Taxonomy" id="765257"/>
    <lineage>
        <taxon>Eukaryota</taxon>
        <taxon>Fungi</taxon>
        <taxon>Dikarya</taxon>
        <taxon>Basidiomycota</taxon>
        <taxon>Agaricomycotina</taxon>
        <taxon>Agaricomycetes</taxon>
        <taxon>Agaricomycetidae</taxon>
        <taxon>Boletales</taxon>
        <taxon>Sclerodermatineae</taxon>
        <taxon>Pisolithaceae</taxon>
        <taxon>Pisolithus</taxon>
    </lineage>
</organism>
<dbReference type="AlphaFoldDB" id="A0A0C9Y9P1"/>
<gene>
    <name evidence="2" type="ORF">PISMIDRAFT_544322</name>
</gene>
<evidence type="ECO:0000313" key="2">
    <source>
        <dbReference type="EMBL" id="KIK21400.1"/>
    </source>
</evidence>
<name>A0A0C9Y9P1_9AGAM</name>
<dbReference type="EMBL" id="KN833752">
    <property type="protein sequence ID" value="KIK21400.1"/>
    <property type="molecule type" value="Genomic_DNA"/>
</dbReference>
<dbReference type="Proteomes" id="UP000054018">
    <property type="component" value="Unassembled WGS sequence"/>
</dbReference>
<feature type="compositionally biased region" description="Basic and acidic residues" evidence="1">
    <location>
        <begin position="72"/>
        <end position="84"/>
    </location>
</feature>
<sequence length="128" mass="14387">MEYRLVSACRRTHSMHAKARWHFLILDRVQKVTRRRVEGSRCWALHRCSMTSSVSSITPVVLEESIKTFEGTHVESDSKSHDGGHATFSPTGAGFTSGPHLRQNYEDGVKHVYAPGMRIGRYVDGDVS</sequence>
<proteinExistence type="predicted"/>
<accession>A0A0C9Y9P1</accession>
<protein>
    <submittedName>
        <fullName evidence="2">Uncharacterized protein</fullName>
    </submittedName>
</protein>
<evidence type="ECO:0000256" key="1">
    <source>
        <dbReference type="SAM" id="MobiDB-lite"/>
    </source>
</evidence>
<reference evidence="2 3" key="1">
    <citation type="submission" date="2014-04" db="EMBL/GenBank/DDBJ databases">
        <authorList>
            <consortium name="DOE Joint Genome Institute"/>
            <person name="Kuo A."/>
            <person name="Kohler A."/>
            <person name="Costa M.D."/>
            <person name="Nagy L.G."/>
            <person name="Floudas D."/>
            <person name="Copeland A."/>
            <person name="Barry K.W."/>
            <person name="Cichocki N."/>
            <person name="Veneault-Fourrey C."/>
            <person name="LaButti K."/>
            <person name="Lindquist E.A."/>
            <person name="Lipzen A."/>
            <person name="Lundell T."/>
            <person name="Morin E."/>
            <person name="Murat C."/>
            <person name="Sun H."/>
            <person name="Tunlid A."/>
            <person name="Henrissat B."/>
            <person name="Grigoriev I.V."/>
            <person name="Hibbett D.S."/>
            <person name="Martin F."/>
            <person name="Nordberg H.P."/>
            <person name="Cantor M.N."/>
            <person name="Hua S.X."/>
        </authorList>
    </citation>
    <scope>NUCLEOTIDE SEQUENCE [LARGE SCALE GENOMIC DNA]</scope>
    <source>
        <strain evidence="2 3">441</strain>
    </source>
</reference>
<feature type="region of interest" description="Disordered" evidence="1">
    <location>
        <begin position="72"/>
        <end position="97"/>
    </location>
</feature>
<reference evidence="3" key="2">
    <citation type="submission" date="2015-01" db="EMBL/GenBank/DDBJ databases">
        <title>Evolutionary Origins and Diversification of the Mycorrhizal Mutualists.</title>
        <authorList>
            <consortium name="DOE Joint Genome Institute"/>
            <consortium name="Mycorrhizal Genomics Consortium"/>
            <person name="Kohler A."/>
            <person name="Kuo A."/>
            <person name="Nagy L.G."/>
            <person name="Floudas D."/>
            <person name="Copeland A."/>
            <person name="Barry K.W."/>
            <person name="Cichocki N."/>
            <person name="Veneault-Fourrey C."/>
            <person name="LaButti K."/>
            <person name="Lindquist E.A."/>
            <person name="Lipzen A."/>
            <person name="Lundell T."/>
            <person name="Morin E."/>
            <person name="Murat C."/>
            <person name="Riley R."/>
            <person name="Ohm R."/>
            <person name="Sun H."/>
            <person name="Tunlid A."/>
            <person name="Henrissat B."/>
            <person name="Grigoriev I.V."/>
            <person name="Hibbett D.S."/>
            <person name="Martin F."/>
        </authorList>
    </citation>
    <scope>NUCLEOTIDE SEQUENCE [LARGE SCALE GENOMIC DNA]</scope>
    <source>
        <strain evidence="3">441</strain>
    </source>
</reference>
<evidence type="ECO:0000313" key="3">
    <source>
        <dbReference type="Proteomes" id="UP000054018"/>
    </source>
</evidence>
<dbReference type="HOGENOM" id="CLU_1960450_0_0_1"/>